<dbReference type="PANTHER" id="PTHR42796:SF4">
    <property type="entry name" value="FUMARYLACETOACETATE HYDROLASE DOMAIN-CONTAINING PROTEIN 2A"/>
    <property type="match status" value="1"/>
</dbReference>
<proteinExistence type="inferred from homology"/>
<comment type="similarity">
    <text evidence="1">Belongs to the FAH family.</text>
</comment>
<evidence type="ECO:0000313" key="4">
    <source>
        <dbReference type="EMBL" id="MCM0621415.1"/>
    </source>
</evidence>
<evidence type="ECO:0000256" key="2">
    <source>
        <dbReference type="ARBA" id="ARBA00022723"/>
    </source>
</evidence>
<organism evidence="4 5">
    <name type="scientific">Nocardioides bruguierae</name>
    <dbReference type="NCBI Taxonomy" id="2945102"/>
    <lineage>
        <taxon>Bacteria</taxon>
        <taxon>Bacillati</taxon>
        <taxon>Actinomycetota</taxon>
        <taxon>Actinomycetes</taxon>
        <taxon>Propionibacteriales</taxon>
        <taxon>Nocardioidaceae</taxon>
        <taxon>Nocardioides</taxon>
    </lineage>
</organism>
<dbReference type="GO" id="GO:0044281">
    <property type="term" value="P:small molecule metabolic process"/>
    <property type="evidence" value="ECO:0007669"/>
    <property type="project" value="UniProtKB-ARBA"/>
</dbReference>
<evidence type="ECO:0000256" key="1">
    <source>
        <dbReference type="ARBA" id="ARBA00010211"/>
    </source>
</evidence>
<dbReference type="InterPro" id="IPR051121">
    <property type="entry name" value="FAH"/>
</dbReference>
<dbReference type="InterPro" id="IPR036663">
    <property type="entry name" value="Fumarylacetoacetase_C_sf"/>
</dbReference>
<evidence type="ECO:0000313" key="5">
    <source>
        <dbReference type="Proteomes" id="UP001139485"/>
    </source>
</evidence>
<dbReference type="PANTHER" id="PTHR42796">
    <property type="entry name" value="FUMARYLACETOACETATE HYDROLASE DOMAIN-CONTAINING PROTEIN 2A-RELATED"/>
    <property type="match status" value="1"/>
</dbReference>
<comment type="caution">
    <text evidence="4">The sequence shown here is derived from an EMBL/GenBank/DDBJ whole genome shotgun (WGS) entry which is preliminary data.</text>
</comment>
<evidence type="ECO:0000259" key="3">
    <source>
        <dbReference type="Pfam" id="PF01557"/>
    </source>
</evidence>
<dbReference type="SUPFAM" id="SSF56529">
    <property type="entry name" value="FAH"/>
    <property type="match status" value="1"/>
</dbReference>
<keyword evidence="5" id="KW-1185">Reference proteome</keyword>
<name>A0A9X2IH47_9ACTN</name>
<keyword evidence="4" id="KW-0378">Hydrolase</keyword>
<protein>
    <submittedName>
        <fullName evidence="4">Fumarylacetoacetate hydrolase family protein</fullName>
    </submittedName>
</protein>
<dbReference type="EMBL" id="JAMOIL010000017">
    <property type="protein sequence ID" value="MCM0621415.1"/>
    <property type="molecule type" value="Genomic_DNA"/>
</dbReference>
<sequence>MQEMPENPQPQRRVVGLADPAGGVLVGALSADGNEVSVLAGLEEFWGDPAHYLALEPTGSALPASEVTFVPPVLPGARVICIGLNYLKHVAEGSYAGDGVPPYPTLFARWPASLSVGGAGIPVPVDEDGLDWEGEVVAYVGATLVDASPEDALAAVVGYSTFNDVTSRRAQKLTSQWILGKNGDSSGPLGPIVPASEVGDLRDGLRVLTRVNGETVQEGRTDEMVYTVGDTLSLISRTFTLRPGDLLATGTPSGVGYSRTPPWLLQPGDTVEVEVERLGTLTNHVVDGSARHA</sequence>
<dbReference type="Gene3D" id="3.90.850.10">
    <property type="entry name" value="Fumarylacetoacetase-like, C-terminal domain"/>
    <property type="match status" value="1"/>
</dbReference>
<dbReference type="GO" id="GO:0046872">
    <property type="term" value="F:metal ion binding"/>
    <property type="evidence" value="ECO:0007669"/>
    <property type="project" value="UniProtKB-KW"/>
</dbReference>
<gene>
    <name evidence="4" type="ORF">M8330_14060</name>
</gene>
<dbReference type="GO" id="GO:0016787">
    <property type="term" value="F:hydrolase activity"/>
    <property type="evidence" value="ECO:0007669"/>
    <property type="project" value="UniProtKB-KW"/>
</dbReference>
<dbReference type="InterPro" id="IPR011234">
    <property type="entry name" value="Fumarylacetoacetase-like_C"/>
</dbReference>
<dbReference type="RefSeq" id="WP_250827844.1">
    <property type="nucleotide sequence ID" value="NZ_JAMOIL010000017.1"/>
</dbReference>
<dbReference type="Pfam" id="PF01557">
    <property type="entry name" value="FAA_hydrolase"/>
    <property type="match status" value="1"/>
</dbReference>
<dbReference type="Proteomes" id="UP001139485">
    <property type="component" value="Unassembled WGS sequence"/>
</dbReference>
<dbReference type="AlphaFoldDB" id="A0A9X2IH47"/>
<keyword evidence="2" id="KW-0479">Metal-binding</keyword>
<feature type="domain" description="Fumarylacetoacetase-like C-terminal" evidence="3">
    <location>
        <begin position="79"/>
        <end position="286"/>
    </location>
</feature>
<accession>A0A9X2IH47</accession>
<reference evidence="4" key="1">
    <citation type="submission" date="2022-05" db="EMBL/GenBank/DDBJ databases">
        <authorList>
            <person name="Tuo L."/>
        </authorList>
    </citation>
    <scope>NUCLEOTIDE SEQUENCE</scope>
    <source>
        <strain evidence="4">BSK12Z-4</strain>
    </source>
</reference>